<dbReference type="Proteomes" id="UP001234989">
    <property type="component" value="Chromosome 4"/>
</dbReference>
<name>A0AAF0TKW7_SOLVR</name>
<gene>
    <name evidence="1" type="ORF">MTR67_017602</name>
</gene>
<evidence type="ECO:0000313" key="1">
    <source>
        <dbReference type="EMBL" id="WMV24217.1"/>
    </source>
</evidence>
<sequence>MSFIHPVFHVSMLRKYISDSSHVLEALTIPIDENLTYEEEHVAIVDKQVRSVKVLWRSHTIEEATWELENVMRVQYPLLFQSIGRHLL</sequence>
<dbReference type="EMBL" id="CP133615">
    <property type="protein sequence ID" value="WMV24217.1"/>
    <property type="molecule type" value="Genomic_DNA"/>
</dbReference>
<dbReference type="AlphaFoldDB" id="A0AAF0TKW7"/>
<dbReference type="PANTHER" id="PTHR46148">
    <property type="entry name" value="CHROMO DOMAIN-CONTAINING PROTEIN"/>
    <property type="match status" value="1"/>
</dbReference>
<protein>
    <recommendedName>
        <fullName evidence="3">Chromo domain-containing protein</fullName>
    </recommendedName>
</protein>
<proteinExistence type="predicted"/>
<dbReference type="SUPFAM" id="SSF54160">
    <property type="entry name" value="Chromo domain-like"/>
    <property type="match status" value="1"/>
</dbReference>
<dbReference type="PANTHER" id="PTHR46148:SF60">
    <property type="entry name" value="CHROMO DOMAIN-CONTAINING PROTEIN"/>
    <property type="match status" value="1"/>
</dbReference>
<accession>A0AAF0TKW7</accession>
<dbReference type="InterPro" id="IPR016197">
    <property type="entry name" value="Chromo-like_dom_sf"/>
</dbReference>
<evidence type="ECO:0008006" key="3">
    <source>
        <dbReference type="Google" id="ProtNLM"/>
    </source>
</evidence>
<keyword evidence="2" id="KW-1185">Reference proteome</keyword>
<reference evidence="1" key="1">
    <citation type="submission" date="2023-08" db="EMBL/GenBank/DDBJ databases">
        <title>A de novo genome assembly of Solanum verrucosum Schlechtendal, a Mexican diploid species geographically isolated from the other diploid A-genome species in potato relatives.</title>
        <authorList>
            <person name="Hosaka K."/>
        </authorList>
    </citation>
    <scope>NUCLEOTIDE SEQUENCE</scope>
    <source>
        <tissue evidence="1">Young leaves</tissue>
    </source>
</reference>
<organism evidence="1 2">
    <name type="scientific">Solanum verrucosum</name>
    <dbReference type="NCBI Taxonomy" id="315347"/>
    <lineage>
        <taxon>Eukaryota</taxon>
        <taxon>Viridiplantae</taxon>
        <taxon>Streptophyta</taxon>
        <taxon>Embryophyta</taxon>
        <taxon>Tracheophyta</taxon>
        <taxon>Spermatophyta</taxon>
        <taxon>Magnoliopsida</taxon>
        <taxon>eudicotyledons</taxon>
        <taxon>Gunneridae</taxon>
        <taxon>Pentapetalae</taxon>
        <taxon>asterids</taxon>
        <taxon>lamiids</taxon>
        <taxon>Solanales</taxon>
        <taxon>Solanaceae</taxon>
        <taxon>Solanoideae</taxon>
        <taxon>Solaneae</taxon>
        <taxon>Solanum</taxon>
    </lineage>
</organism>
<evidence type="ECO:0000313" key="2">
    <source>
        <dbReference type="Proteomes" id="UP001234989"/>
    </source>
</evidence>